<dbReference type="Proteomes" id="UP000013148">
    <property type="component" value="Unassembled WGS sequence"/>
</dbReference>
<dbReference type="EMBL" id="APPJ01000009">
    <property type="protein sequence ID" value="ENV18344.1"/>
    <property type="molecule type" value="Genomic_DNA"/>
</dbReference>
<organism evidence="10 11">
    <name type="scientific">Acinetobacter guillouiae NIPH 991</name>
    <dbReference type="NCBI Taxonomy" id="1217656"/>
    <lineage>
        <taxon>Bacteria</taxon>
        <taxon>Pseudomonadati</taxon>
        <taxon>Pseudomonadota</taxon>
        <taxon>Gammaproteobacteria</taxon>
        <taxon>Moraxellales</taxon>
        <taxon>Moraxellaceae</taxon>
        <taxon>Acinetobacter</taxon>
    </lineage>
</organism>
<keyword evidence="3 7" id="KW-0732">Signal</keyword>
<keyword evidence="5" id="KW-1015">Disulfide bond</keyword>
<gene>
    <name evidence="10" type="ORF">F964_01669</name>
</gene>
<dbReference type="Gene3D" id="3.10.450.70">
    <property type="entry name" value="Disulphide bond isomerase, DsbC/G, N-terminal"/>
    <property type="match status" value="1"/>
</dbReference>
<evidence type="ECO:0000256" key="4">
    <source>
        <dbReference type="ARBA" id="ARBA00022764"/>
    </source>
</evidence>
<evidence type="ECO:0000256" key="3">
    <source>
        <dbReference type="ARBA" id="ARBA00022729"/>
    </source>
</evidence>
<proteinExistence type="inferred from homology"/>
<dbReference type="Gene3D" id="3.40.30.10">
    <property type="entry name" value="Glutaredoxin"/>
    <property type="match status" value="1"/>
</dbReference>
<evidence type="ECO:0000259" key="8">
    <source>
        <dbReference type="Pfam" id="PF10411"/>
    </source>
</evidence>
<dbReference type="GO" id="GO:0042597">
    <property type="term" value="C:periplasmic space"/>
    <property type="evidence" value="ECO:0007669"/>
    <property type="project" value="UniProtKB-SubCell"/>
</dbReference>
<dbReference type="RefSeq" id="WP_004819173.1">
    <property type="nucleotide sequence ID" value="NZ_KB849456.1"/>
</dbReference>
<accession>N8YAM7</accession>
<dbReference type="InterPro" id="IPR051470">
    <property type="entry name" value="Thiol:disulfide_interchange"/>
</dbReference>
<feature type="domain" description="Disulphide bond isomerase DsbC/G N-terminal" evidence="8">
    <location>
        <begin position="16"/>
        <end position="84"/>
    </location>
</feature>
<evidence type="ECO:0000256" key="6">
    <source>
        <dbReference type="ARBA" id="ARBA00023284"/>
    </source>
</evidence>
<dbReference type="eggNOG" id="COG1651">
    <property type="taxonomic scope" value="Bacteria"/>
</dbReference>
<evidence type="ECO:0000256" key="7">
    <source>
        <dbReference type="RuleBase" id="RU364038"/>
    </source>
</evidence>
<evidence type="ECO:0000256" key="1">
    <source>
        <dbReference type="ARBA" id="ARBA00004418"/>
    </source>
</evidence>
<dbReference type="Pfam" id="PF13098">
    <property type="entry name" value="Thioredoxin_2"/>
    <property type="match status" value="1"/>
</dbReference>
<dbReference type="InterPro" id="IPR036249">
    <property type="entry name" value="Thioredoxin-like_sf"/>
</dbReference>
<feature type="signal peptide" evidence="7">
    <location>
        <begin position="1"/>
        <end position="20"/>
    </location>
</feature>
<keyword evidence="6 7" id="KW-0676">Redox-active center</keyword>
<comment type="function">
    <text evidence="7">Required for disulfide bond formation in some periplasmic proteins. Acts by transferring its disulfide bond to other proteins and is reduced in the process.</text>
</comment>
<dbReference type="CDD" id="cd03020">
    <property type="entry name" value="DsbA_DsbC_DsbG"/>
    <property type="match status" value="1"/>
</dbReference>
<sequence length="235" mass="26952">MKIWLSLLTLGLFTFSSAHADIQTLQQNLKTKYPEIQVKSVQNSPIKDVYEVYMGGRIVYTNEEAKYFFVGNLIDLKEQKNLTEERMQALKSIDVKSLPLKQAIKHVKGKGERVIYVFSDPDCPYCQHLEKELKNIDNLTVYLFLYPITRLHPNAESISQQIWCSKNQYQAWEDYLIDKKQPTSNKSCTNPIEKNIALAKSLEVDGTPTFFLQDGTRISGAREAGEIELLLKAVK</sequence>
<dbReference type="InterPro" id="IPR009094">
    <property type="entry name" value="DiS-bond_isomerase_DsbC/G_N_sf"/>
</dbReference>
<dbReference type="Pfam" id="PF10411">
    <property type="entry name" value="DsbC_N"/>
    <property type="match status" value="1"/>
</dbReference>
<dbReference type="InterPro" id="IPR033954">
    <property type="entry name" value="DiS-bond_Isoase_DsbC/G"/>
</dbReference>
<reference evidence="10 11" key="1">
    <citation type="submission" date="2013-02" db="EMBL/GenBank/DDBJ databases">
        <title>The Genome Sequence of Acinetobacter guillouiae NIPH 991.</title>
        <authorList>
            <consortium name="The Broad Institute Genome Sequencing Platform"/>
            <consortium name="The Broad Institute Genome Sequencing Center for Infectious Disease"/>
            <person name="Cerqueira G."/>
            <person name="Feldgarden M."/>
            <person name="Courvalin P."/>
            <person name="Perichon B."/>
            <person name="Grillot-Courvalin C."/>
            <person name="Clermont D."/>
            <person name="Rocha E."/>
            <person name="Yoon E.-J."/>
            <person name="Nemec A."/>
            <person name="Walker B."/>
            <person name="Young S.K."/>
            <person name="Zeng Q."/>
            <person name="Gargeya S."/>
            <person name="Fitzgerald M."/>
            <person name="Haas B."/>
            <person name="Abouelleil A."/>
            <person name="Alvarado L."/>
            <person name="Arachchi H.M."/>
            <person name="Berlin A.M."/>
            <person name="Chapman S.B."/>
            <person name="Dewar J."/>
            <person name="Goldberg J."/>
            <person name="Griggs A."/>
            <person name="Gujja S."/>
            <person name="Hansen M."/>
            <person name="Howarth C."/>
            <person name="Imamovic A."/>
            <person name="Larimer J."/>
            <person name="McCowan C."/>
            <person name="Murphy C."/>
            <person name="Neiman D."/>
            <person name="Pearson M."/>
            <person name="Priest M."/>
            <person name="Roberts A."/>
            <person name="Saif S."/>
            <person name="Shea T."/>
            <person name="Sisk P."/>
            <person name="Sykes S."/>
            <person name="Wortman J."/>
            <person name="Nusbaum C."/>
            <person name="Birren B."/>
        </authorList>
    </citation>
    <scope>NUCLEOTIDE SEQUENCE [LARGE SCALE GENOMIC DNA]</scope>
    <source>
        <strain evidence="10 11">NIPH 991</strain>
    </source>
</reference>
<dbReference type="PATRIC" id="fig|1217656.3.peg.1631"/>
<dbReference type="AlphaFoldDB" id="N8YAM7"/>
<comment type="subcellular location">
    <subcellularLocation>
        <location evidence="1 7">Periplasm</location>
    </subcellularLocation>
</comment>
<dbReference type="HOGENOM" id="CLU_083593_1_1_6"/>
<comment type="caution">
    <text evidence="10">The sequence shown here is derived from an EMBL/GenBank/DDBJ whole genome shotgun (WGS) entry which is preliminary data.</text>
</comment>
<feature type="chain" id="PRO_5010007349" description="Thiol:disulfide interchange protein" evidence="7">
    <location>
        <begin position="21"/>
        <end position="235"/>
    </location>
</feature>
<dbReference type="PANTHER" id="PTHR35272">
    <property type="entry name" value="THIOL:DISULFIDE INTERCHANGE PROTEIN DSBC-RELATED"/>
    <property type="match status" value="1"/>
</dbReference>
<protein>
    <recommendedName>
        <fullName evidence="7">Thiol:disulfide interchange protein</fullName>
    </recommendedName>
</protein>
<dbReference type="InterPro" id="IPR018950">
    <property type="entry name" value="DiS-bond_isomerase_DsbC/G_N"/>
</dbReference>
<dbReference type="SUPFAM" id="SSF52833">
    <property type="entry name" value="Thioredoxin-like"/>
    <property type="match status" value="1"/>
</dbReference>
<dbReference type="InterPro" id="IPR012336">
    <property type="entry name" value="Thioredoxin-like_fold"/>
</dbReference>
<dbReference type="PANTHER" id="PTHR35272:SF3">
    <property type="entry name" value="THIOL:DISULFIDE INTERCHANGE PROTEIN DSBC"/>
    <property type="match status" value="1"/>
</dbReference>
<dbReference type="SUPFAM" id="SSF54423">
    <property type="entry name" value="DsbC/DsbG N-terminal domain-like"/>
    <property type="match status" value="1"/>
</dbReference>
<name>N8YAM7_ACIGI</name>
<keyword evidence="11" id="KW-1185">Reference proteome</keyword>
<comment type="similarity">
    <text evidence="2 7">Belongs to the thioredoxin family. DsbC subfamily.</text>
</comment>
<evidence type="ECO:0000313" key="11">
    <source>
        <dbReference type="Proteomes" id="UP000013148"/>
    </source>
</evidence>
<evidence type="ECO:0000256" key="5">
    <source>
        <dbReference type="ARBA" id="ARBA00023157"/>
    </source>
</evidence>
<evidence type="ECO:0000259" key="9">
    <source>
        <dbReference type="Pfam" id="PF13098"/>
    </source>
</evidence>
<feature type="domain" description="Thioredoxin-like fold" evidence="9">
    <location>
        <begin position="107"/>
        <end position="228"/>
    </location>
</feature>
<evidence type="ECO:0000313" key="10">
    <source>
        <dbReference type="EMBL" id="ENV18344.1"/>
    </source>
</evidence>
<keyword evidence="4 7" id="KW-0574">Periplasm</keyword>
<evidence type="ECO:0000256" key="2">
    <source>
        <dbReference type="ARBA" id="ARBA00009813"/>
    </source>
</evidence>